<accession>A0A1Z3HSB8</accession>
<keyword evidence="3" id="KW-1185">Reference proteome</keyword>
<reference evidence="2 3" key="1">
    <citation type="journal article" date="2016" name="Biochim. Biophys. Acta">
        <title>Characterization of red-shifted phycobilisomes isolated from the chlorophyll f-containing cyanobacterium Halomicronema hongdechloris.</title>
        <authorList>
            <person name="Li Y."/>
            <person name="Lin Y."/>
            <person name="Garvey C.J."/>
            <person name="Birch D."/>
            <person name="Corkery R.W."/>
            <person name="Loughlin P.C."/>
            <person name="Scheer H."/>
            <person name="Willows R.D."/>
            <person name="Chen M."/>
        </authorList>
    </citation>
    <scope>NUCLEOTIDE SEQUENCE [LARGE SCALE GENOMIC DNA]</scope>
    <source>
        <strain evidence="2 3">C2206</strain>
    </source>
</reference>
<dbReference type="AlphaFoldDB" id="A0A1Z3HSB8"/>
<evidence type="ECO:0000313" key="2">
    <source>
        <dbReference type="EMBL" id="ASC73166.1"/>
    </source>
</evidence>
<proteinExistence type="predicted"/>
<dbReference type="PANTHER" id="PTHR38478">
    <property type="entry name" value="PEPTIDASE M1A AND M12B"/>
    <property type="match status" value="1"/>
</dbReference>
<evidence type="ECO:0000259" key="1">
    <source>
        <dbReference type="Pfam" id="PF16313"/>
    </source>
</evidence>
<dbReference type="PANTHER" id="PTHR38478:SF1">
    <property type="entry name" value="ZINC DEPENDENT METALLOPROTEASE DOMAIN LIPOPROTEIN"/>
    <property type="match status" value="1"/>
</dbReference>
<dbReference type="EMBL" id="CP021983">
    <property type="protein sequence ID" value="ASC73166.1"/>
    <property type="molecule type" value="Genomic_DNA"/>
</dbReference>
<gene>
    <name evidence="2" type="ORF">XM38_041280</name>
</gene>
<dbReference type="Pfam" id="PF16313">
    <property type="entry name" value="DUF4953"/>
    <property type="match status" value="1"/>
</dbReference>
<evidence type="ECO:0000313" key="3">
    <source>
        <dbReference type="Proteomes" id="UP000191901"/>
    </source>
</evidence>
<dbReference type="GO" id="GO:0008237">
    <property type="term" value="F:metallopeptidase activity"/>
    <property type="evidence" value="ECO:0007669"/>
    <property type="project" value="InterPro"/>
</dbReference>
<organism evidence="2 3">
    <name type="scientific">Halomicronema hongdechloris C2206</name>
    <dbReference type="NCBI Taxonomy" id="1641165"/>
    <lineage>
        <taxon>Bacteria</taxon>
        <taxon>Bacillati</taxon>
        <taxon>Cyanobacteriota</taxon>
        <taxon>Cyanophyceae</taxon>
        <taxon>Nodosilineales</taxon>
        <taxon>Nodosilineaceae</taxon>
        <taxon>Halomicronema</taxon>
    </lineage>
</organism>
<dbReference type="InterPro" id="IPR024079">
    <property type="entry name" value="MetalloPept_cat_dom_sf"/>
</dbReference>
<dbReference type="Gene3D" id="3.40.390.10">
    <property type="entry name" value="Collagenase (Catalytic Domain)"/>
    <property type="match status" value="1"/>
</dbReference>
<dbReference type="KEGG" id="hhg:XM38_041280"/>
<name>A0A1Z3HSB8_9CYAN</name>
<dbReference type="InterPro" id="IPR032534">
    <property type="entry name" value="EcxA_zinc-bd"/>
</dbReference>
<dbReference type="Proteomes" id="UP000191901">
    <property type="component" value="Chromosome"/>
</dbReference>
<protein>
    <recommendedName>
        <fullName evidence="1">EcxA zinc-binding domain-containing protein</fullName>
    </recommendedName>
</protein>
<dbReference type="RefSeq" id="WP_187329480.1">
    <property type="nucleotide sequence ID" value="NZ_CP021983.2"/>
</dbReference>
<dbReference type="SUPFAM" id="SSF55486">
    <property type="entry name" value="Metalloproteases ('zincins'), catalytic domain"/>
    <property type="match status" value="1"/>
</dbReference>
<sequence length="153" mass="17235">MATSLLSDPLADDDALDTYIYQYLRALTAHEVGHVLGLRHNFLGSTLLAPEELNDRAATRQRGLVSSVMDYFPPNLAPPDSEQGDYFPVTVGLYDQWAIEYGYRPFPQALPHQAQQQLQQIAQRSPAPELAYAADEDIWNFIDPMANAWDLQQ</sequence>
<feature type="domain" description="EcxA zinc-binding" evidence="1">
    <location>
        <begin position="14"/>
        <end position="152"/>
    </location>
</feature>